<proteinExistence type="predicted"/>
<dbReference type="InterPro" id="IPR029063">
    <property type="entry name" value="SAM-dependent_MTases_sf"/>
</dbReference>
<keyword evidence="2" id="KW-0489">Methyltransferase</keyword>
<dbReference type="Gene3D" id="3.40.50.150">
    <property type="entry name" value="Vaccinia Virus protein VP39"/>
    <property type="match status" value="1"/>
</dbReference>
<keyword evidence="3" id="KW-1185">Reference proteome</keyword>
<sequence length="297" mass="32876">MAAPHQDPSASEFKEAVNALWQEDDVAKKYENAEKATRPFGKILVDKSGLAHLNSDAHVFDLATGTGAVVKELYDAVPKEKWGKLKILAADVSPPMLEYVKKWAETEGWTGTETQIVDGNNIDLPANTYTHIFVSFAIFVMPDALPKLYELLKPGGFIGVTTLACLPWHSLLARSIARMADAPYSPSSSDLEEKLFSGRPWGDHKYVVSQLREVGLHNVDAVREKKSAQVGTPKLFMESMSFVLQMVGAYWEEGKREEWLKELNGIMLEESAKDAGGEEEQVTLEFDGIAGWGWKSG</sequence>
<evidence type="ECO:0000259" key="1">
    <source>
        <dbReference type="Pfam" id="PF13649"/>
    </source>
</evidence>
<gene>
    <name evidence="2" type="ORF">K460DRAFT_417234</name>
</gene>
<reference evidence="2" key="1">
    <citation type="submission" date="2020-01" db="EMBL/GenBank/DDBJ databases">
        <authorList>
            <consortium name="DOE Joint Genome Institute"/>
            <person name="Haridas S."/>
            <person name="Albert R."/>
            <person name="Binder M."/>
            <person name="Bloem J."/>
            <person name="Labutti K."/>
            <person name="Salamov A."/>
            <person name="Andreopoulos B."/>
            <person name="Baker S.E."/>
            <person name="Barry K."/>
            <person name="Bills G."/>
            <person name="Bluhm B.H."/>
            <person name="Cannon C."/>
            <person name="Castanera R."/>
            <person name="Culley D.E."/>
            <person name="Daum C."/>
            <person name="Ezra D."/>
            <person name="Gonzalez J.B."/>
            <person name="Henrissat B."/>
            <person name="Kuo A."/>
            <person name="Liang C."/>
            <person name="Lipzen A."/>
            <person name="Lutzoni F."/>
            <person name="Magnuson J."/>
            <person name="Mondo S."/>
            <person name="Nolan M."/>
            <person name="Ohm R."/>
            <person name="Pangilinan J."/>
            <person name="Park H.-J."/>
            <person name="Ramirez L."/>
            <person name="Alfaro M."/>
            <person name="Sun H."/>
            <person name="Tritt A."/>
            <person name="Yoshinaga Y."/>
            <person name="Zwiers L.-H."/>
            <person name="Turgeon B.G."/>
            <person name="Goodwin S.B."/>
            <person name="Spatafora J.W."/>
            <person name="Crous P.W."/>
            <person name="Grigoriev I.V."/>
        </authorList>
    </citation>
    <scope>NUCLEOTIDE SEQUENCE</scope>
    <source>
        <strain evidence="2">CBS 394.84</strain>
    </source>
</reference>
<dbReference type="AlphaFoldDB" id="A0A9P4L8H1"/>
<dbReference type="GO" id="GO:0032259">
    <property type="term" value="P:methylation"/>
    <property type="evidence" value="ECO:0007669"/>
    <property type="project" value="UniProtKB-KW"/>
</dbReference>
<dbReference type="InterPro" id="IPR041698">
    <property type="entry name" value="Methyltransf_25"/>
</dbReference>
<dbReference type="GO" id="GO:0008168">
    <property type="term" value="F:methyltransferase activity"/>
    <property type="evidence" value="ECO:0007669"/>
    <property type="project" value="UniProtKB-KW"/>
</dbReference>
<name>A0A9P4L8H1_9PLEO</name>
<dbReference type="OrthoDB" id="2013972at2759"/>
<dbReference type="SUPFAM" id="SSF53335">
    <property type="entry name" value="S-adenosyl-L-methionine-dependent methyltransferases"/>
    <property type="match status" value="1"/>
</dbReference>
<protein>
    <submittedName>
        <fullName evidence="2">S-adenosyl-L-methionine-dependent methyltransferase</fullName>
    </submittedName>
</protein>
<evidence type="ECO:0000313" key="3">
    <source>
        <dbReference type="Proteomes" id="UP000800039"/>
    </source>
</evidence>
<dbReference type="GeneID" id="63855111"/>
<dbReference type="EMBL" id="ML976616">
    <property type="protein sequence ID" value="KAF1846081.1"/>
    <property type="molecule type" value="Genomic_DNA"/>
</dbReference>
<comment type="caution">
    <text evidence="2">The sequence shown here is derived from an EMBL/GenBank/DDBJ whole genome shotgun (WGS) entry which is preliminary data.</text>
</comment>
<dbReference type="Proteomes" id="UP000800039">
    <property type="component" value="Unassembled WGS sequence"/>
</dbReference>
<dbReference type="RefSeq" id="XP_040788644.1">
    <property type="nucleotide sequence ID" value="XM_040937861.1"/>
</dbReference>
<organism evidence="2 3">
    <name type="scientific">Cucurbitaria berberidis CBS 394.84</name>
    <dbReference type="NCBI Taxonomy" id="1168544"/>
    <lineage>
        <taxon>Eukaryota</taxon>
        <taxon>Fungi</taxon>
        <taxon>Dikarya</taxon>
        <taxon>Ascomycota</taxon>
        <taxon>Pezizomycotina</taxon>
        <taxon>Dothideomycetes</taxon>
        <taxon>Pleosporomycetidae</taxon>
        <taxon>Pleosporales</taxon>
        <taxon>Pleosporineae</taxon>
        <taxon>Cucurbitariaceae</taxon>
        <taxon>Cucurbitaria</taxon>
    </lineage>
</organism>
<accession>A0A9P4L8H1</accession>
<evidence type="ECO:0000313" key="2">
    <source>
        <dbReference type="EMBL" id="KAF1846081.1"/>
    </source>
</evidence>
<feature type="domain" description="Methyltransferase" evidence="1">
    <location>
        <begin position="59"/>
        <end position="156"/>
    </location>
</feature>
<dbReference type="CDD" id="cd02440">
    <property type="entry name" value="AdoMet_MTases"/>
    <property type="match status" value="1"/>
</dbReference>
<keyword evidence="2" id="KW-0808">Transferase</keyword>
<dbReference type="Pfam" id="PF13649">
    <property type="entry name" value="Methyltransf_25"/>
    <property type="match status" value="1"/>
</dbReference>